<dbReference type="InterPro" id="IPR028939">
    <property type="entry name" value="P5C_Rdtase_cat_N"/>
</dbReference>
<gene>
    <name evidence="3" type="ORF">GCM10022255_109740</name>
</gene>
<feature type="domain" description="Pyrroline-5-carboxylate reductase catalytic N-terminal" evidence="2">
    <location>
        <begin position="6"/>
        <end position="93"/>
    </location>
</feature>
<dbReference type="InterPro" id="IPR051267">
    <property type="entry name" value="STEAP_metalloreductase"/>
</dbReference>
<protein>
    <submittedName>
        <fullName evidence="3">NADPH-dependent F420 reductase</fullName>
    </submittedName>
</protein>
<dbReference type="InterPro" id="IPR036291">
    <property type="entry name" value="NAD(P)-bd_dom_sf"/>
</dbReference>
<keyword evidence="4" id="KW-1185">Reference proteome</keyword>
<organism evidence="3 4">
    <name type="scientific">Dactylosporangium darangshiense</name>
    <dbReference type="NCBI Taxonomy" id="579108"/>
    <lineage>
        <taxon>Bacteria</taxon>
        <taxon>Bacillati</taxon>
        <taxon>Actinomycetota</taxon>
        <taxon>Actinomycetes</taxon>
        <taxon>Micromonosporales</taxon>
        <taxon>Micromonosporaceae</taxon>
        <taxon>Dactylosporangium</taxon>
    </lineage>
</organism>
<evidence type="ECO:0000259" key="2">
    <source>
        <dbReference type="Pfam" id="PF03807"/>
    </source>
</evidence>
<dbReference type="Gene3D" id="3.40.50.720">
    <property type="entry name" value="NAD(P)-binding Rossmann-like Domain"/>
    <property type="match status" value="1"/>
</dbReference>
<name>A0ABP8DUF7_9ACTN</name>
<evidence type="ECO:0000313" key="3">
    <source>
        <dbReference type="EMBL" id="GAA4263613.1"/>
    </source>
</evidence>
<accession>A0ABP8DUF7</accession>
<dbReference type="SUPFAM" id="SSF51735">
    <property type="entry name" value="NAD(P)-binding Rossmann-fold domains"/>
    <property type="match status" value="1"/>
</dbReference>
<dbReference type="PANTHER" id="PTHR14239:SF10">
    <property type="entry name" value="REDUCTASE"/>
    <property type="match status" value="1"/>
</dbReference>
<evidence type="ECO:0000313" key="4">
    <source>
        <dbReference type="Proteomes" id="UP001500620"/>
    </source>
</evidence>
<dbReference type="PANTHER" id="PTHR14239">
    <property type="entry name" value="DUDULIN-RELATED"/>
    <property type="match status" value="1"/>
</dbReference>
<dbReference type="Proteomes" id="UP001500620">
    <property type="component" value="Unassembled WGS sequence"/>
</dbReference>
<sequence>MNIRNTIGVIGSGPIGRGIATLLSRSDYSVTLGTRNPSAAKLRDLPAEVAVGSFADAADQETIVLSVVHGVARDLVAGVRARLAGKVVIDTMNAWIRADYVAAGLSEQLTEGSWLAAQLPESSVARAYSHIDWDLLVPRATQQPGVWAAAYAADDPGTRAVTERVIHDSGYVPVLVGKLAESAPLDVGGLLWARMFKPEHMIALLGADEASRNGRHF</sequence>
<evidence type="ECO:0000256" key="1">
    <source>
        <dbReference type="ARBA" id="ARBA00023002"/>
    </source>
</evidence>
<dbReference type="RefSeq" id="WP_345143280.1">
    <property type="nucleotide sequence ID" value="NZ_BAABAT010000074.1"/>
</dbReference>
<comment type="caution">
    <text evidence="3">The sequence shown here is derived from an EMBL/GenBank/DDBJ whole genome shotgun (WGS) entry which is preliminary data.</text>
</comment>
<keyword evidence="1" id="KW-0560">Oxidoreductase</keyword>
<dbReference type="EMBL" id="BAABAT010000074">
    <property type="protein sequence ID" value="GAA4263613.1"/>
    <property type="molecule type" value="Genomic_DNA"/>
</dbReference>
<proteinExistence type="predicted"/>
<dbReference type="Pfam" id="PF03807">
    <property type="entry name" value="F420_oxidored"/>
    <property type="match status" value="1"/>
</dbReference>
<reference evidence="4" key="1">
    <citation type="journal article" date="2019" name="Int. J. Syst. Evol. Microbiol.">
        <title>The Global Catalogue of Microorganisms (GCM) 10K type strain sequencing project: providing services to taxonomists for standard genome sequencing and annotation.</title>
        <authorList>
            <consortium name="The Broad Institute Genomics Platform"/>
            <consortium name="The Broad Institute Genome Sequencing Center for Infectious Disease"/>
            <person name="Wu L."/>
            <person name="Ma J."/>
        </authorList>
    </citation>
    <scope>NUCLEOTIDE SEQUENCE [LARGE SCALE GENOMIC DNA]</scope>
    <source>
        <strain evidence="4">JCM 17441</strain>
    </source>
</reference>